<accession>A0A1I8ET28</accession>
<dbReference type="EC" id="2.4.99.18" evidence="6"/>
<evidence type="ECO:0000256" key="1">
    <source>
        <dbReference type="ARBA" id="ARBA00001936"/>
    </source>
</evidence>
<evidence type="ECO:0000256" key="6">
    <source>
        <dbReference type="ARBA" id="ARBA00012605"/>
    </source>
</evidence>
<keyword evidence="16" id="KW-0464">Manganese</keyword>
<organism evidence="22">
    <name type="scientific">Wuchereria bancrofti</name>
    <dbReference type="NCBI Taxonomy" id="6293"/>
    <lineage>
        <taxon>Eukaryota</taxon>
        <taxon>Metazoa</taxon>
        <taxon>Ecdysozoa</taxon>
        <taxon>Nematoda</taxon>
        <taxon>Chromadorea</taxon>
        <taxon>Rhabditida</taxon>
        <taxon>Spirurina</taxon>
        <taxon>Spiruromorpha</taxon>
        <taxon>Filarioidea</taxon>
        <taxon>Onchocercidae</taxon>
        <taxon>Wuchereria</taxon>
    </lineage>
</organism>
<evidence type="ECO:0000256" key="11">
    <source>
        <dbReference type="ARBA" id="ARBA00022824"/>
    </source>
</evidence>
<evidence type="ECO:0000256" key="16">
    <source>
        <dbReference type="ARBA" id="ARBA00023211"/>
    </source>
</evidence>
<evidence type="ECO:0000256" key="20">
    <source>
        <dbReference type="SAM" id="Phobius"/>
    </source>
</evidence>
<evidence type="ECO:0000256" key="3">
    <source>
        <dbReference type="ARBA" id="ARBA00004477"/>
    </source>
</evidence>
<dbReference type="InterPro" id="IPR048307">
    <property type="entry name" value="STT3_N"/>
</dbReference>
<feature type="transmembrane region" description="Helical" evidence="20">
    <location>
        <begin position="150"/>
        <end position="171"/>
    </location>
</feature>
<dbReference type="Pfam" id="PF02516">
    <property type="entry name" value="STT3"/>
    <property type="match status" value="1"/>
</dbReference>
<dbReference type="GO" id="GO:0004579">
    <property type="term" value="F:dolichyl-diphosphooligosaccharide-protein glycotransferase activity"/>
    <property type="evidence" value="ECO:0007669"/>
    <property type="project" value="UniProtKB-EC"/>
</dbReference>
<reference evidence="22" key="1">
    <citation type="submission" date="2016-11" db="UniProtKB">
        <authorList>
            <consortium name="WormBaseParasite"/>
        </authorList>
    </citation>
    <scope>IDENTIFICATION</scope>
    <source>
        <strain evidence="22">pt0022</strain>
    </source>
</reference>
<comment type="similarity">
    <text evidence="5">Belongs to the STT3 family.</text>
</comment>
<evidence type="ECO:0000256" key="18">
    <source>
        <dbReference type="ARBA" id="ARBA00048829"/>
    </source>
</evidence>
<sequence>RLFAVIRFESVVHEVSYPSRHFILKVFQCLQGDLHEKMYTGIPRYYNFHNWFDDRAWYPLGRIIGGTIYRGLMLTSALIHRILHFVHFTLHVREICVFLASLFSSFTVLITYVLTKELKDDAAGLTAASMIAIVPGYISRSVAGSYDNEGIAILCMLFTYYLWIKFSSFTFTEASGDSISGFYGISGI</sequence>
<evidence type="ECO:0000313" key="22">
    <source>
        <dbReference type="WBParaSite" id="maker-PairedContig_4709-snap-gene-0.1-mRNA-1"/>
    </source>
</evidence>
<evidence type="ECO:0000256" key="5">
    <source>
        <dbReference type="ARBA" id="ARBA00010810"/>
    </source>
</evidence>
<dbReference type="PANTHER" id="PTHR13872:SF43">
    <property type="entry name" value="DOLICHYL-DIPHOSPHOOLIGOSACCHARIDE--PROTEIN GLYCOSYLTRANSFERASE SUBUNIT STT3A"/>
    <property type="match status" value="1"/>
</dbReference>
<name>A0A1I8ET28_WUCBA</name>
<comment type="catalytic activity">
    <reaction evidence="18">
        <text>a di-trans,poly-cis-dolichyl diphosphooligosaccharide + L-asparaginyl-[protein] = N(4)-(oligosaccharide-(1-&gt;4)-N-acetyl-beta-D-glucosaminyl-(1-&gt;4)-N-acetyl-beta-D-glucosaminyl)-L-asparaginyl-[protein] + a di-trans,poly-cis-dolichyl diphosphate + H(+)</text>
        <dbReference type="Rhea" id="RHEA:22980"/>
        <dbReference type="Rhea" id="RHEA-COMP:12804"/>
        <dbReference type="Rhea" id="RHEA-COMP:12805"/>
        <dbReference type="Rhea" id="RHEA-COMP:19506"/>
        <dbReference type="Rhea" id="RHEA-COMP:19509"/>
        <dbReference type="ChEBI" id="CHEBI:15378"/>
        <dbReference type="ChEBI" id="CHEBI:50347"/>
        <dbReference type="ChEBI" id="CHEBI:57497"/>
        <dbReference type="ChEBI" id="CHEBI:57570"/>
        <dbReference type="ChEBI" id="CHEBI:132529"/>
        <dbReference type="EC" id="2.4.99.18"/>
    </reaction>
</comment>
<keyword evidence="11" id="KW-0256">Endoplasmic reticulum</keyword>
<keyword evidence="8" id="KW-0808">Transferase</keyword>
<dbReference type="AlphaFoldDB" id="A0A1I8ET28"/>
<evidence type="ECO:0000256" key="2">
    <source>
        <dbReference type="ARBA" id="ARBA00001946"/>
    </source>
</evidence>
<dbReference type="WBParaSite" id="maker-PairedContig_4709-snap-gene-0.1-mRNA-1">
    <property type="protein sequence ID" value="maker-PairedContig_4709-snap-gene-0.1-mRNA-1"/>
    <property type="gene ID" value="maker-PairedContig_4709-snap-gene-0.1"/>
</dbReference>
<evidence type="ECO:0000256" key="15">
    <source>
        <dbReference type="ARBA" id="ARBA00023180"/>
    </source>
</evidence>
<keyword evidence="14 20" id="KW-0472">Membrane</keyword>
<evidence type="ECO:0000256" key="7">
    <source>
        <dbReference type="ARBA" id="ARBA00022676"/>
    </source>
</evidence>
<comment type="subcellular location">
    <subcellularLocation>
        <location evidence="3">Endoplasmic reticulum membrane</location>
        <topology evidence="3">Multi-pass membrane protein</topology>
    </subcellularLocation>
</comment>
<keyword evidence="15" id="KW-0325">Glycoprotein</keyword>
<evidence type="ECO:0000256" key="13">
    <source>
        <dbReference type="ARBA" id="ARBA00022989"/>
    </source>
</evidence>
<comment type="cofactor">
    <cofactor evidence="1">
        <name>Mn(2+)</name>
        <dbReference type="ChEBI" id="CHEBI:29035"/>
    </cofactor>
</comment>
<dbReference type="GO" id="GO:0043687">
    <property type="term" value="P:post-translational protein modification"/>
    <property type="evidence" value="ECO:0007669"/>
    <property type="project" value="TreeGrafter"/>
</dbReference>
<keyword evidence="7" id="KW-0328">Glycosyltransferase</keyword>
<dbReference type="PANTHER" id="PTHR13872">
    <property type="entry name" value="DOLICHYL-DIPHOSPHOOLIGOSACCHARIDE--PROTEIN GLYCOSYLTRANSFERASE SUBUNIT"/>
    <property type="match status" value="1"/>
</dbReference>
<dbReference type="GO" id="GO:0018279">
    <property type="term" value="P:protein N-linked glycosylation via asparagine"/>
    <property type="evidence" value="ECO:0007669"/>
    <property type="project" value="TreeGrafter"/>
</dbReference>
<evidence type="ECO:0000256" key="19">
    <source>
        <dbReference type="ARBA" id="ARBA00062993"/>
    </source>
</evidence>
<comment type="cofactor">
    <cofactor evidence="2">
        <name>Mg(2+)</name>
        <dbReference type="ChEBI" id="CHEBI:18420"/>
    </cofactor>
</comment>
<evidence type="ECO:0000256" key="10">
    <source>
        <dbReference type="ARBA" id="ARBA00022723"/>
    </source>
</evidence>
<proteinExistence type="inferred from homology"/>
<feature type="transmembrane region" description="Helical" evidence="20">
    <location>
        <begin position="95"/>
        <end position="115"/>
    </location>
</feature>
<protein>
    <recommendedName>
        <fullName evidence="17">Dolichyl-diphosphooligosaccharide--protein glycosyltransferase subunit STT3A</fullName>
        <ecNumber evidence="6">2.4.99.18</ecNumber>
    </recommendedName>
</protein>
<evidence type="ECO:0000256" key="14">
    <source>
        <dbReference type="ARBA" id="ARBA00023136"/>
    </source>
</evidence>
<dbReference type="GO" id="GO:0046872">
    <property type="term" value="F:metal ion binding"/>
    <property type="evidence" value="ECO:0007669"/>
    <property type="project" value="UniProtKB-KW"/>
</dbReference>
<comment type="pathway">
    <text evidence="4">Protein modification; protein glycosylation.</text>
</comment>
<keyword evidence="10" id="KW-0479">Metal-binding</keyword>
<evidence type="ECO:0000256" key="12">
    <source>
        <dbReference type="ARBA" id="ARBA00022842"/>
    </source>
</evidence>
<evidence type="ECO:0000256" key="9">
    <source>
        <dbReference type="ARBA" id="ARBA00022692"/>
    </source>
</evidence>
<keyword evidence="13 20" id="KW-1133">Transmembrane helix</keyword>
<keyword evidence="9 20" id="KW-0812">Transmembrane</keyword>
<dbReference type="GO" id="GO:0005789">
    <property type="term" value="C:endoplasmic reticulum membrane"/>
    <property type="evidence" value="ECO:0007669"/>
    <property type="project" value="UniProtKB-SubCell"/>
</dbReference>
<dbReference type="STRING" id="6293.A0A1I8ET28"/>
<evidence type="ECO:0000256" key="4">
    <source>
        <dbReference type="ARBA" id="ARBA00004922"/>
    </source>
</evidence>
<feature type="transmembrane region" description="Helical" evidence="20">
    <location>
        <begin position="121"/>
        <end position="138"/>
    </location>
</feature>
<evidence type="ECO:0000259" key="21">
    <source>
        <dbReference type="Pfam" id="PF02516"/>
    </source>
</evidence>
<dbReference type="InterPro" id="IPR003674">
    <property type="entry name" value="Oligo_trans_STT3"/>
</dbReference>
<evidence type="ECO:0000256" key="17">
    <source>
        <dbReference type="ARBA" id="ARBA00040922"/>
    </source>
</evidence>
<feature type="domain" description="Oligosaccharyl transferase STT3 N-terminal" evidence="21">
    <location>
        <begin position="2"/>
        <end position="165"/>
    </location>
</feature>
<keyword evidence="12" id="KW-0460">Magnesium</keyword>
<evidence type="ECO:0000256" key="8">
    <source>
        <dbReference type="ARBA" id="ARBA00022679"/>
    </source>
</evidence>
<comment type="subunit">
    <text evidence="19">Component of the oligosaccharyltransferase (OST) complex. There are 2 OST complexes, OST-A and OST-B, which contain STT3A or STT3B as catalytic subunit, respectively. OST-A and OST-B contain common core subunits RPN1, RPN2, OST48, OST4, DAD1 and TMEM258, and OST-A contains DC2/OSTC and KRTCAP2/KCP2 specific accessory subunits. OST-A complex assembly occurs through the formation of 3 subcomplexes. Subcomplex 1 contains RPN1 and TMEM258, subcomplex 2 contains the OST-A-specific subunits STT3A, DC2/OSTC, and KCP2 as well as the core subunit OST4, and subcomplex 3 contains RPN2, DAD1, and OST48. The OST-A complex can form stable complexes with the Sec61 complex or with both the Sec61 and TRAP complexes.</text>
</comment>
<dbReference type="UniPathway" id="UPA00378"/>